<feature type="compositionally biased region" description="Low complexity" evidence="1">
    <location>
        <begin position="828"/>
        <end position="838"/>
    </location>
</feature>
<feature type="compositionally biased region" description="Low complexity" evidence="1">
    <location>
        <begin position="119"/>
        <end position="132"/>
    </location>
</feature>
<feature type="compositionally biased region" description="Low complexity" evidence="1">
    <location>
        <begin position="170"/>
        <end position="184"/>
    </location>
</feature>
<organism evidence="4 5">
    <name type="scientific">Discina gigas</name>
    <dbReference type="NCBI Taxonomy" id="1032678"/>
    <lineage>
        <taxon>Eukaryota</taxon>
        <taxon>Fungi</taxon>
        <taxon>Dikarya</taxon>
        <taxon>Ascomycota</taxon>
        <taxon>Pezizomycotina</taxon>
        <taxon>Pezizomycetes</taxon>
        <taxon>Pezizales</taxon>
        <taxon>Discinaceae</taxon>
        <taxon>Discina</taxon>
    </lineage>
</organism>
<protein>
    <recommendedName>
        <fullName evidence="6">HNH nuclease domain-containing protein</fullName>
    </recommendedName>
</protein>
<keyword evidence="5" id="KW-1185">Reference proteome</keyword>
<evidence type="ECO:0008006" key="6">
    <source>
        <dbReference type="Google" id="ProtNLM"/>
    </source>
</evidence>
<feature type="domain" description="HNH nuclease" evidence="2">
    <location>
        <begin position="241"/>
        <end position="322"/>
    </location>
</feature>
<dbReference type="InterPro" id="IPR046797">
    <property type="entry name" value="PDDEXK_12"/>
</dbReference>
<accession>A0ABR3G4N6</accession>
<dbReference type="Pfam" id="PF13391">
    <property type="entry name" value="HNH_2"/>
    <property type="match status" value="1"/>
</dbReference>
<dbReference type="EMBL" id="JBBBZM010000345">
    <property type="protein sequence ID" value="KAL0630900.1"/>
    <property type="molecule type" value="Genomic_DNA"/>
</dbReference>
<feature type="region of interest" description="Disordered" evidence="1">
    <location>
        <begin position="681"/>
        <end position="736"/>
    </location>
</feature>
<evidence type="ECO:0000313" key="4">
    <source>
        <dbReference type="EMBL" id="KAL0630900.1"/>
    </source>
</evidence>
<feature type="compositionally biased region" description="Acidic residues" evidence="1">
    <location>
        <begin position="565"/>
        <end position="578"/>
    </location>
</feature>
<sequence length="1181" mass="127925">MEDRILLPSDPFPSVLPTPFQTPTLDTPSLESPITPPLPLVLPASSDVSDPALFALIHRTVTACDHLSTQDRRVLRAVLSNIPADNAFVRRMIALDPSQLQVLAQVFEAGLIAARNFRGRPSSSAPTPSAGSKRPSPSPHRGDEAGSSSSSKRSKLDHQPAEPVPPPVPSFQASPTPDPAANNLPPSPPPTPVELLFRALGISGGVPNLRPLATGAARSSSRFGRRASLADACLARQNNTCPITGRAAELFQLETAHLIPHSIAALETADDLPYWRFLRLCLGPVLSDHIFNLVAGSNSFRSTNGVAMDPTLHGSLFDRGIFWLLPQLPDDFHHGFTSYDVEFKWRADPRFLSTITSTIPRLPEDQLAESSVAYQHLDTARTLTSGDRFRLFTPDTERYPLPHPLLLSLHARLWEMIAASGLSETAKLRLTNAPAVAPRGRGMPRGSGGGSRAWSRLTRGSGPPRDSENTSRASSSSGTPSRGGSAVAGGAADDSAPGGVTQAATTQETSQAAETMDTAYLDFKLRQLAAEADSHGEGKHQDAITHELHAFHQRMWEMGYFDTDGDEESEWEEEDDDDRREPSPGLLRDFEEVRRYQYGLGVVGPELMSPPSIVGQRYPRGGSGWDVDDSEWSDDRKGYEHPLVNAWLDAHFDSSSDANPLTSGLCMSPPLAKPLRGTEFDTTESSTATGWDYVGNASSPHASPHKRPRLLSDVSTDTRHRQPVPNSFPAEDGDGARDICGGGRLRGGAGDHLTPVMSEQGGVWHRRYGSRSEPVTPVETSDRGRDTYISECGGDTEPGDSQLDASARRFAASLTDMAMPPPKKRKSMSLSPSKASSSHTDTRHKRQALFLSQPSGTFGIPDLADHEPEDLSRIPDEVIALLGCFSTGSFETACVPQTPEIDALLAGNFPHERIPAHARLEITAQHGDGPLLALELVNFAIETHRACLRNSRAGEDEAAWYPLVRSLLSTEPPPPDSGCVIPRPPRHSYHYRWTVNDLFITIDATTKSTTADLAPTNINVKLDALVAFNREHRRCKLTIRRALTAGIKVNAFADIILAGTVVALGVEVKSTGGAGGEMEAEYQLGVWGMKTLNLMKRLAPGHATAHVMSVSVCGHAWNLHVTYWRDGEIVTHGPVGIGGTDTLYGTMKIIAFVKMFKEWARDEVWGRWEALVEAAAGGRGE</sequence>
<reference evidence="4 5" key="1">
    <citation type="submission" date="2024-02" db="EMBL/GenBank/DDBJ databases">
        <title>Discinaceae phylogenomics.</title>
        <authorList>
            <person name="Dirks A.C."/>
            <person name="James T.Y."/>
        </authorList>
    </citation>
    <scope>NUCLEOTIDE SEQUENCE [LARGE SCALE GENOMIC DNA]</scope>
    <source>
        <strain evidence="4 5">ACD0624</strain>
    </source>
</reference>
<gene>
    <name evidence="4" type="ORF">Q9L58_010248</name>
</gene>
<dbReference type="Proteomes" id="UP001447188">
    <property type="component" value="Unassembled WGS sequence"/>
</dbReference>
<comment type="caution">
    <text evidence="4">The sequence shown here is derived from an EMBL/GenBank/DDBJ whole genome shotgun (WGS) entry which is preliminary data.</text>
</comment>
<feature type="region of interest" description="Disordered" evidence="1">
    <location>
        <begin position="118"/>
        <end position="192"/>
    </location>
</feature>
<evidence type="ECO:0000313" key="5">
    <source>
        <dbReference type="Proteomes" id="UP001447188"/>
    </source>
</evidence>
<dbReference type="Pfam" id="PF20516">
    <property type="entry name" value="PDDEXK_12"/>
    <property type="match status" value="1"/>
</dbReference>
<dbReference type="InterPro" id="IPR003615">
    <property type="entry name" value="HNH_nuc"/>
</dbReference>
<feature type="compositionally biased region" description="Low complexity" evidence="1">
    <location>
        <begin position="470"/>
        <end position="513"/>
    </location>
</feature>
<evidence type="ECO:0000259" key="2">
    <source>
        <dbReference type="Pfam" id="PF13391"/>
    </source>
</evidence>
<feature type="domain" description="PD-(D/E)XK nuclease-like" evidence="3">
    <location>
        <begin position="929"/>
        <end position="1165"/>
    </location>
</feature>
<feature type="region of interest" description="Disordered" evidence="1">
    <location>
        <begin position="433"/>
        <end position="513"/>
    </location>
</feature>
<feature type="region of interest" description="Disordered" evidence="1">
    <location>
        <begin position="565"/>
        <end position="585"/>
    </location>
</feature>
<name>A0ABR3G4N6_9PEZI</name>
<evidence type="ECO:0000259" key="3">
    <source>
        <dbReference type="Pfam" id="PF20516"/>
    </source>
</evidence>
<evidence type="ECO:0000256" key="1">
    <source>
        <dbReference type="SAM" id="MobiDB-lite"/>
    </source>
</evidence>
<proteinExistence type="predicted"/>
<feature type="region of interest" description="Disordered" evidence="1">
    <location>
        <begin position="768"/>
        <end position="843"/>
    </location>
</feature>